<dbReference type="AlphaFoldDB" id="A0A1I2R8V9"/>
<dbReference type="RefSeq" id="WP_092284359.1">
    <property type="nucleotide sequence ID" value="NZ_FOPJ01000003.1"/>
</dbReference>
<reference evidence="1 2" key="1">
    <citation type="submission" date="2016-10" db="EMBL/GenBank/DDBJ databases">
        <authorList>
            <person name="de Groot N.N."/>
        </authorList>
    </citation>
    <scope>NUCLEOTIDE SEQUENCE [LARGE SCALE GENOMIC DNA]</scope>
    <source>
        <strain>J11</strain>
        <strain evidence="2">PG 39</strain>
    </source>
</reference>
<accession>A0A1I2R8V9</accession>
<dbReference type="Pfam" id="PF03013">
    <property type="entry name" value="Pyr_excise"/>
    <property type="match status" value="1"/>
</dbReference>
<dbReference type="EMBL" id="FOPJ01000003">
    <property type="protein sequence ID" value="SFG35919.1"/>
    <property type="molecule type" value="Genomic_DNA"/>
</dbReference>
<proteinExistence type="predicted"/>
<organism evidence="1 2">
    <name type="scientific">Corynebacterium spheniscorum</name>
    <dbReference type="NCBI Taxonomy" id="185761"/>
    <lineage>
        <taxon>Bacteria</taxon>
        <taxon>Bacillati</taxon>
        <taxon>Actinomycetota</taxon>
        <taxon>Actinomycetes</taxon>
        <taxon>Mycobacteriales</taxon>
        <taxon>Corynebacteriaceae</taxon>
        <taxon>Corynebacterium</taxon>
    </lineage>
</organism>
<dbReference type="OrthoDB" id="3253436at2"/>
<dbReference type="InterPro" id="IPR004260">
    <property type="entry name" value="Pyr-dimer_DNA_glycosylase"/>
</dbReference>
<name>A0A1I2R8V9_9CORY</name>
<sequence length="144" mass="16626">MRLWSIHPSLLDSKGLVACWRETLLAQKVLAGHTRGYRQHPQLLRFREQEDPLASIGCYLQGIHAEACARGYNFDATKILFPHTQASKIMVTKGQVDFEIQHLRKKLQERDPQWLESSAWHYSQPPLNALFTLIPGPIAEWERP</sequence>
<evidence type="ECO:0008006" key="3">
    <source>
        <dbReference type="Google" id="ProtNLM"/>
    </source>
</evidence>
<evidence type="ECO:0000313" key="1">
    <source>
        <dbReference type="EMBL" id="SFG35919.1"/>
    </source>
</evidence>
<protein>
    <recommendedName>
        <fullName evidence="3">Pyrimidine dimer DNA glycosylase /DNA-(Apurinic or apyrimidinic site) lyase</fullName>
    </recommendedName>
</protein>
<dbReference type="Proteomes" id="UP000199065">
    <property type="component" value="Unassembled WGS sequence"/>
</dbReference>
<gene>
    <name evidence="1" type="ORF">SAMN05660282_00640</name>
</gene>
<evidence type="ECO:0000313" key="2">
    <source>
        <dbReference type="Proteomes" id="UP000199065"/>
    </source>
</evidence>
<keyword evidence="2" id="KW-1185">Reference proteome</keyword>